<feature type="compositionally biased region" description="Basic residues" evidence="1">
    <location>
        <begin position="326"/>
        <end position="341"/>
    </location>
</feature>
<keyword evidence="2" id="KW-0472">Membrane</keyword>
<reference evidence="4 5" key="1">
    <citation type="journal article" date="2021" name="bioRxiv">
        <title>Chromosome-scale and haplotype-resolved genome assembly of a tetraploid potato cultivar.</title>
        <authorList>
            <person name="Sun H."/>
            <person name="Jiao W.-B."/>
            <person name="Krause K."/>
            <person name="Campoy J.A."/>
            <person name="Goel M."/>
            <person name="Folz-Donahue K."/>
            <person name="Kukat C."/>
            <person name="Huettel B."/>
            <person name="Schneeberger K."/>
        </authorList>
    </citation>
    <scope>NUCLEOTIDE SEQUENCE [LARGE SCALE GENOMIC DNA]</scope>
    <source>
        <strain evidence="4">SolTubOtavaFocal</strain>
        <tissue evidence="4">Leaves</tissue>
    </source>
</reference>
<evidence type="ECO:0000259" key="3">
    <source>
        <dbReference type="Pfam" id="PF23041"/>
    </source>
</evidence>
<feature type="region of interest" description="Disordered" evidence="1">
    <location>
        <begin position="451"/>
        <end position="475"/>
    </location>
</feature>
<evidence type="ECO:0000256" key="2">
    <source>
        <dbReference type="SAM" id="Phobius"/>
    </source>
</evidence>
<feature type="domain" description="DUF7036" evidence="3">
    <location>
        <begin position="206"/>
        <end position="295"/>
    </location>
</feature>
<evidence type="ECO:0000313" key="4">
    <source>
        <dbReference type="EMBL" id="KAH0779687.1"/>
    </source>
</evidence>
<accession>A0ABQ7WIF6</accession>
<feature type="domain" description="DUF7036" evidence="3">
    <location>
        <begin position="82"/>
        <end position="173"/>
    </location>
</feature>
<gene>
    <name evidence="4" type="ORF">KY290_006114</name>
</gene>
<dbReference type="Pfam" id="PF23041">
    <property type="entry name" value="DUF7036"/>
    <property type="match status" value="2"/>
</dbReference>
<comment type="caution">
    <text evidence="4">The sequence shown here is derived from an EMBL/GenBank/DDBJ whole genome shotgun (WGS) entry which is preliminary data.</text>
</comment>
<feature type="compositionally biased region" description="Low complexity" evidence="1">
    <location>
        <begin position="360"/>
        <end position="382"/>
    </location>
</feature>
<organism evidence="4 5">
    <name type="scientific">Solanum tuberosum</name>
    <name type="common">Potato</name>
    <dbReference type="NCBI Taxonomy" id="4113"/>
    <lineage>
        <taxon>Eukaryota</taxon>
        <taxon>Viridiplantae</taxon>
        <taxon>Streptophyta</taxon>
        <taxon>Embryophyta</taxon>
        <taxon>Tracheophyta</taxon>
        <taxon>Spermatophyta</taxon>
        <taxon>Magnoliopsida</taxon>
        <taxon>eudicotyledons</taxon>
        <taxon>Gunneridae</taxon>
        <taxon>Pentapetalae</taxon>
        <taxon>asterids</taxon>
        <taxon>lamiids</taxon>
        <taxon>Solanales</taxon>
        <taxon>Solanaceae</taxon>
        <taxon>Solanoideae</taxon>
        <taxon>Solaneae</taxon>
        <taxon>Solanum</taxon>
    </lineage>
</organism>
<dbReference type="InterPro" id="IPR055464">
    <property type="entry name" value="DUF7036"/>
</dbReference>
<dbReference type="EMBL" id="JAIVGD010000002">
    <property type="protein sequence ID" value="KAH0779687.1"/>
    <property type="molecule type" value="Genomic_DNA"/>
</dbReference>
<dbReference type="PANTHER" id="PTHR33826:SF12">
    <property type="entry name" value="VACUOLAR PROTEIN-SORTING PROTEIN BRO1-LIKE"/>
    <property type="match status" value="1"/>
</dbReference>
<sequence>MGKVEEEHQLPISSVGANSTEQNVENRCGRFSGWVKFRCVLALLFGGAVLLSAVFLLPIFHNGDLGDLDLDPKFRGHDIVASFMLEKPVSLMEDYIVQLEDDIFDEISVSNTKVEIISLENVAGSNITRVVFAVDSDLKNMRISPTALSLVRSEIETVITHQSFLHLTPSLFGDPFSFDVLKLRGGITVIPKQSVFLMQNVQIQFNFTLNSSIDEIQDKFDELTSQLKSGVHLASYENLYIKLTNTRGSTVDPPTIIQCQVYLAVGIPSNSRLKQLAQTIGSNSKNLGLNNTVFGKVKQVSLSSILKHSLGGNGGSPTPSPAPQPYHHHHHHHHHSHHHHQGPSVAPAISPAPRAEKGGSVSRKVSPVSAPVPASAPVLAPAPVHPTHKRHTAQPPCHFGRYPKKAKSHPPAPAPVRAPVPAPHIAPSPHQQIHAPTPVLHKIPVSSPLPHVVYSHAQPPPRTPSVAEPPQRTPSVSNLTSSFFNVLYLSVSWERDGELKLMELFYFTMLLGLFKNADSFTRYLFFKLVGAPAVSTSCTAYIAAE</sequence>
<dbReference type="Proteomes" id="UP000826656">
    <property type="component" value="Unassembled WGS sequence"/>
</dbReference>
<evidence type="ECO:0000313" key="5">
    <source>
        <dbReference type="Proteomes" id="UP000826656"/>
    </source>
</evidence>
<dbReference type="PANTHER" id="PTHR33826">
    <property type="entry name" value="F20B24.21"/>
    <property type="match status" value="1"/>
</dbReference>
<feature type="region of interest" description="Disordered" evidence="1">
    <location>
        <begin position="308"/>
        <end position="415"/>
    </location>
</feature>
<keyword evidence="2" id="KW-1133">Transmembrane helix</keyword>
<feature type="transmembrane region" description="Helical" evidence="2">
    <location>
        <begin position="40"/>
        <end position="60"/>
    </location>
</feature>
<protein>
    <recommendedName>
        <fullName evidence="3">DUF7036 domain-containing protein</fullName>
    </recommendedName>
</protein>
<keyword evidence="5" id="KW-1185">Reference proteome</keyword>
<proteinExistence type="predicted"/>
<name>A0ABQ7WIF6_SOLTU</name>
<keyword evidence="2" id="KW-0812">Transmembrane</keyword>
<evidence type="ECO:0000256" key="1">
    <source>
        <dbReference type="SAM" id="MobiDB-lite"/>
    </source>
</evidence>